<dbReference type="EMBL" id="JBJUIK010000015">
    <property type="protein sequence ID" value="KAL3502087.1"/>
    <property type="molecule type" value="Genomic_DNA"/>
</dbReference>
<dbReference type="EMBL" id="JBJUIK010000015">
    <property type="protein sequence ID" value="KAL3502081.1"/>
    <property type="molecule type" value="Genomic_DNA"/>
</dbReference>
<organism evidence="2 4">
    <name type="scientific">Cinchona calisaya</name>
    <dbReference type="NCBI Taxonomy" id="153742"/>
    <lineage>
        <taxon>Eukaryota</taxon>
        <taxon>Viridiplantae</taxon>
        <taxon>Streptophyta</taxon>
        <taxon>Embryophyta</taxon>
        <taxon>Tracheophyta</taxon>
        <taxon>Spermatophyta</taxon>
        <taxon>Magnoliopsida</taxon>
        <taxon>eudicotyledons</taxon>
        <taxon>Gunneridae</taxon>
        <taxon>Pentapetalae</taxon>
        <taxon>asterids</taxon>
        <taxon>lamiids</taxon>
        <taxon>Gentianales</taxon>
        <taxon>Rubiaceae</taxon>
        <taxon>Cinchonoideae</taxon>
        <taxon>Cinchoneae</taxon>
        <taxon>Cinchona</taxon>
    </lineage>
</organism>
<proteinExistence type="predicted"/>
<evidence type="ECO:0000313" key="3">
    <source>
        <dbReference type="EMBL" id="KAL3502087.1"/>
    </source>
</evidence>
<name>A0ABD2Y4X4_9GENT</name>
<feature type="transmembrane region" description="Helical" evidence="1">
    <location>
        <begin position="34"/>
        <end position="56"/>
    </location>
</feature>
<evidence type="ECO:0000313" key="4">
    <source>
        <dbReference type="Proteomes" id="UP001630127"/>
    </source>
</evidence>
<sequence>MVRAAWIQVPELVNSAVETLGYSFRGGLHAAGHAFLNVVLLLDNVVLACLIVLLAASIMRFYTRMLPS</sequence>
<keyword evidence="1" id="KW-1133">Transmembrane helix</keyword>
<protein>
    <submittedName>
        <fullName evidence="2">Uncharacterized protein</fullName>
    </submittedName>
</protein>
<evidence type="ECO:0000313" key="2">
    <source>
        <dbReference type="EMBL" id="KAL3502081.1"/>
    </source>
</evidence>
<dbReference type="AlphaFoldDB" id="A0ABD2Y4X4"/>
<keyword evidence="1" id="KW-0472">Membrane</keyword>
<evidence type="ECO:0000256" key="1">
    <source>
        <dbReference type="SAM" id="Phobius"/>
    </source>
</evidence>
<gene>
    <name evidence="2" type="ORF">ACH5RR_036530</name>
    <name evidence="3" type="ORF">ACH5RR_036536</name>
</gene>
<dbReference type="Proteomes" id="UP001630127">
    <property type="component" value="Unassembled WGS sequence"/>
</dbReference>
<accession>A0ABD2Y4X4</accession>
<comment type="caution">
    <text evidence="2">The sequence shown here is derived from an EMBL/GenBank/DDBJ whole genome shotgun (WGS) entry which is preliminary data.</text>
</comment>
<reference evidence="2 4" key="1">
    <citation type="submission" date="2024-11" db="EMBL/GenBank/DDBJ databases">
        <title>A near-complete genome assembly of Cinchona calisaya.</title>
        <authorList>
            <person name="Lian D.C."/>
            <person name="Zhao X.W."/>
            <person name="Wei L."/>
        </authorList>
    </citation>
    <scope>NUCLEOTIDE SEQUENCE [LARGE SCALE GENOMIC DNA]</scope>
    <source>
        <tissue evidence="2">Nenye</tissue>
    </source>
</reference>
<keyword evidence="4" id="KW-1185">Reference proteome</keyword>
<keyword evidence="1" id="KW-0812">Transmembrane</keyword>